<sequence length="76" mass="8549">MHLKTLFEARCCRIRFVTSRGLAVNSPAVGSIEQAQQWIAHMCNPSATGIRLSFFDEEEGCEVIICRFNCEGEIVK</sequence>
<reference evidence="1 2" key="1">
    <citation type="submission" date="2021-10" db="EMBL/GenBank/DDBJ databases">
        <title>Isolation and characterization of Pseudomonas aeruginosa and its virulent bacteriophages.</title>
        <authorList>
            <person name="Li N."/>
        </authorList>
    </citation>
    <scope>NUCLEOTIDE SEQUENCE [LARGE SCALE GENOMIC DNA]</scope>
</reference>
<protein>
    <submittedName>
        <fullName evidence="1">Uncharacterized protein</fullName>
    </submittedName>
</protein>
<proteinExistence type="predicted"/>
<dbReference type="KEGG" id="vg:80101895"/>
<name>A0AAE8YJU9_9CAUD</name>
<accession>A0AAE8YJU9</accession>
<keyword evidence="2" id="KW-1185">Reference proteome</keyword>
<dbReference type="EMBL" id="OK539826">
    <property type="protein sequence ID" value="UGL61674.1"/>
    <property type="molecule type" value="Genomic_DNA"/>
</dbReference>
<dbReference type="RefSeq" id="YP_010765056.1">
    <property type="nucleotide sequence ID" value="NC_073620.1"/>
</dbReference>
<dbReference type="GeneID" id="80101895"/>
<organism evidence="1 2">
    <name type="scientific">Pseudomonas phage phipa10</name>
    <dbReference type="NCBI Taxonomy" id="2894297"/>
    <lineage>
        <taxon>Viruses</taxon>
        <taxon>Duplodnaviria</taxon>
        <taxon>Heunggongvirae</taxon>
        <taxon>Uroviricota</taxon>
        <taxon>Caudoviricetes</taxon>
        <taxon>Vandenendeviridae</taxon>
        <taxon>Skurskavirinae</taxon>
        <taxon>Pakpunavirus</taxon>
        <taxon>Pakpunavirus phipa10</taxon>
    </lineage>
</organism>
<evidence type="ECO:0000313" key="1">
    <source>
        <dbReference type="EMBL" id="UGL61674.1"/>
    </source>
</evidence>
<dbReference type="Proteomes" id="UP000828671">
    <property type="component" value="Segment"/>
</dbReference>
<evidence type="ECO:0000313" key="2">
    <source>
        <dbReference type="Proteomes" id="UP000828671"/>
    </source>
</evidence>